<organism evidence="2 3">
    <name type="scientific">Paenibacillus alvei</name>
    <name type="common">Bacillus alvei</name>
    <dbReference type="NCBI Taxonomy" id="44250"/>
    <lineage>
        <taxon>Bacteria</taxon>
        <taxon>Bacillati</taxon>
        <taxon>Bacillota</taxon>
        <taxon>Bacilli</taxon>
        <taxon>Bacillales</taxon>
        <taxon>Paenibacillaceae</taxon>
        <taxon>Paenibacillus</taxon>
    </lineage>
</organism>
<proteinExistence type="predicted"/>
<accession>A0ABT4GW16</accession>
<evidence type="ECO:0000256" key="1">
    <source>
        <dbReference type="SAM" id="MobiDB-lite"/>
    </source>
</evidence>
<gene>
    <name evidence="2" type="ORF">M5X12_08555</name>
</gene>
<dbReference type="RefSeq" id="WP_163979242.1">
    <property type="nucleotide sequence ID" value="NZ_JAMDNP010000015.1"/>
</dbReference>
<dbReference type="EMBL" id="JAMDNP010000015">
    <property type="protein sequence ID" value="MCY9760626.1"/>
    <property type="molecule type" value="Genomic_DNA"/>
</dbReference>
<evidence type="ECO:0000313" key="3">
    <source>
        <dbReference type="Proteomes" id="UP001527181"/>
    </source>
</evidence>
<sequence>MSLIDKIKAILKPKVFEDLSEREQLLECLEVLWLRMWDMRFGQLIYLLLEERYYLMPEKRGSSWYKKRHISKITTSEWIEIFKKNKFEGISNGQYIGLDPRRDPGRIPIAINSIRIKWLKSEETFGRYIFKRMESERGKGGGLSSYEIDIATGNGEQPDLNYEGEELQ</sequence>
<evidence type="ECO:0000313" key="2">
    <source>
        <dbReference type="EMBL" id="MCY9760626.1"/>
    </source>
</evidence>
<name>A0ABT4GW16_PAEAL</name>
<protein>
    <submittedName>
        <fullName evidence="2">Uncharacterized protein</fullName>
    </submittedName>
</protein>
<feature type="region of interest" description="Disordered" evidence="1">
    <location>
        <begin position="148"/>
        <end position="168"/>
    </location>
</feature>
<comment type="caution">
    <text evidence="2">The sequence shown here is derived from an EMBL/GenBank/DDBJ whole genome shotgun (WGS) entry which is preliminary data.</text>
</comment>
<keyword evidence="3" id="KW-1185">Reference proteome</keyword>
<reference evidence="2 3" key="1">
    <citation type="submission" date="2022-05" db="EMBL/GenBank/DDBJ databases">
        <title>Genome Sequencing of Bee-Associated Microbes.</title>
        <authorList>
            <person name="Dunlap C."/>
        </authorList>
    </citation>
    <scope>NUCLEOTIDE SEQUENCE [LARGE SCALE GENOMIC DNA]</scope>
    <source>
        <strain evidence="2 3">NRRL B-04010</strain>
    </source>
</reference>
<dbReference type="Proteomes" id="UP001527181">
    <property type="component" value="Unassembled WGS sequence"/>
</dbReference>